<keyword evidence="2" id="KW-1185">Reference proteome</keyword>
<dbReference type="RefSeq" id="WP_390364824.1">
    <property type="nucleotide sequence ID" value="NZ_JBHTKJ010000074.1"/>
</dbReference>
<protein>
    <submittedName>
        <fullName evidence="1">Uncharacterized protein</fullName>
    </submittedName>
</protein>
<evidence type="ECO:0000313" key="1">
    <source>
        <dbReference type="EMBL" id="MFD1040593.1"/>
    </source>
</evidence>
<organism evidence="1 2">
    <name type="scientific">Virgibacillus byunsanensis</name>
    <dbReference type="NCBI Taxonomy" id="570945"/>
    <lineage>
        <taxon>Bacteria</taxon>
        <taxon>Bacillati</taxon>
        <taxon>Bacillota</taxon>
        <taxon>Bacilli</taxon>
        <taxon>Bacillales</taxon>
        <taxon>Bacillaceae</taxon>
        <taxon>Virgibacillus</taxon>
    </lineage>
</organism>
<sequence length="96" mass="10864">MEKVKSSKKELLLTTHQRAIFTNDNSNSTLIFDEDPIPNLFPISQMKVSDLVFAFAKLQDNEVNKDIIITLQNGILNAPVDVVQERSSFLLPFVKT</sequence>
<gene>
    <name evidence="1" type="ORF">ACFQ3N_19725</name>
</gene>
<reference evidence="2" key="1">
    <citation type="journal article" date="2019" name="Int. J. Syst. Evol. Microbiol.">
        <title>The Global Catalogue of Microorganisms (GCM) 10K type strain sequencing project: providing services to taxonomists for standard genome sequencing and annotation.</title>
        <authorList>
            <consortium name="The Broad Institute Genomics Platform"/>
            <consortium name="The Broad Institute Genome Sequencing Center for Infectious Disease"/>
            <person name="Wu L."/>
            <person name="Ma J."/>
        </authorList>
    </citation>
    <scope>NUCLEOTIDE SEQUENCE [LARGE SCALE GENOMIC DNA]</scope>
    <source>
        <strain evidence="2">CCUG 56754</strain>
    </source>
</reference>
<name>A0ABW3LR61_9BACI</name>
<comment type="caution">
    <text evidence="1">The sequence shown here is derived from an EMBL/GenBank/DDBJ whole genome shotgun (WGS) entry which is preliminary data.</text>
</comment>
<dbReference type="Proteomes" id="UP001597040">
    <property type="component" value="Unassembled WGS sequence"/>
</dbReference>
<evidence type="ECO:0000313" key="2">
    <source>
        <dbReference type="Proteomes" id="UP001597040"/>
    </source>
</evidence>
<proteinExistence type="predicted"/>
<dbReference type="EMBL" id="JBHTKJ010000074">
    <property type="protein sequence ID" value="MFD1040593.1"/>
    <property type="molecule type" value="Genomic_DNA"/>
</dbReference>
<accession>A0ABW3LR61</accession>